<dbReference type="InterPro" id="IPR024590">
    <property type="entry name" value="HrpA_C"/>
</dbReference>
<evidence type="ECO:0000313" key="9">
    <source>
        <dbReference type="Proteomes" id="UP001596507"/>
    </source>
</evidence>
<keyword evidence="2 8" id="KW-0378">Hydrolase</keyword>
<dbReference type="Proteomes" id="UP001596507">
    <property type="component" value="Unassembled WGS sequence"/>
</dbReference>
<dbReference type="Pfam" id="PF21010">
    <property type="entry name" value="HA2_C"/>
    <property type="match status" value="1"/>
</dbReference>
<name>A0ABW2HFL3_9MICO</name>
<dbReference type="Pfam" id="PF00271">
    <property type="entry name" value="Helicase_C"/>
    <property type="match status" value="1"/>
</dbReference>
<dbReference type="InterPro" id="IPR014001">
    <property type="entry name" value="Helicase_ATP-bd"/>
</dbReference>
<dbReference type="InterPro" id="IPR011709">
    <property type="entry name" value="DEAD-box_helicase_OB_fold"/>
</dbReference>
<reference evidence="9" key="1">
    <citation type="journal article" date="2019" name="Int. J. Syst. Evol. Microbiol.">
        <title>The Global Catalogue of Microorganisms (GCM) 10K type strain sequencing project: providing services to taxonomists for standard genome sequencing and annotation.</title>
        <authorList>
            <consortium name="The Broad Institute Genomics Platform"/>
            <consortium name="The Broad Institute Genome Sequencing Center for Infectious Disease"/>
            <person name="Wu L."/>
            <person name="Ma J."/>
        </authorList>
    </citation>
    <scope>NUCLEOTIDE SEQUENCE [LARGE SCALE GENOMIC DNA]</scope>
    <source>
        <strain evidence="9">CGMCC 1.15772</strain>
    </source>
</reference>
<gene>
    <name evidence="8" type="primary">hrpA</name>
    <name evidence="8" type="ORF">ACFQRL_07375</name>
</gene>
<dbReference type="InterPro" id="IPR007502">
    <property type="entry name" value="Helicase-assoc_dom"/>
</dbReference>
<feature type="domain" description="Helicase C-terminal" evidence="7">
    <location>
        <begin position="211"/>
        <end position="385"/>
    </location>
</feature>
<dbReference type="SMART" id="SM00847">
    <property type="entry name" value="HA2"/>
    <property type="match status" value="1"/>
</dbReference>
<evidence type="ECO:0000259" key="7">
    <source>
        <dbReference type="PROSITE" id="PS51194"/>
    </source>
</evidence>
<dbReference type="SMART" id="SM00490">
    <property type="entry name" value="HELICc"/>
    <property type="match status" value="1"/>
</dbReference>
<comment type="caution">
    <text evidence="8">The sequence shown here is derived from an EMBL/GenBank/DDBJ whole genome shotgun (WGS) entry which is preliminary data.</text>
</comment>
<dbReference type="Gene3D" id="1.20.120.1080">
    <property type="match status" value="1"/>
</dbReference>
<evidence type="ECO:0000256" key="1">
    <source>
        <dbReference type="ARBA" id="ARBA00022741"/>
    </source>
</evidence>
<dbReference type="InterPro" id="IPR003593">
    <property type="entry name" value="AAA+_ATPase"/>
</dbReference>
<evidence type="ECO:0000256" key="2">
    <source>
        <dbReference type="ARBA" id="ARBA00022801"/>
    </source>
</evidence>
<keyword evidence="9" id="KW-1185">Reference proteome</keyword>
<dbReference type="PANTHER" id="PTHR18934:SF99">
    <property type="entry name" value="ATP-DEPENDENT RNA HELICASE DHX37-RELATED"/>
    <property type="match status" value="1"/>
</dbReference>
<dbReference type="NCBIfam" id="TIGR01967">
    <property type="entry name" value="DEAH_box_HrpA"/>
    <property type="match status" value="1"/>
</dbReference>
<dbReference type="Pfam" id="PF07717">
    <property type="entry name" value="OB_NTP_bind"/>
    <property type="match status" value="1"/>
</dbReference>
<feature type="region of interest" description="Disordered" evidence="5">
    <location>
        <begin position="422"/>
        <end position="454"/>
    </location>
</feature>
<evidence type="ECO:0000313" key="8">
    <source>
        <dbReference type="EMBL" id="MFC7268773.1"/>
    </source>
</evidence>
<dbReference type="InterPro" id="IPR011545">
    <property type="entry name" value="DEAD/DEAH_box_helicase_dom"/>
</dbReference>
<organism evidence="8 9">
    <name type="scientific">Microbacterium fluvii</name>
    <dbReference type="NCBI Taxonomy" id="415215"/>
    <lineage>
        <taxon>Bacteria</taxon>
        <taxon>Bacillati</taxon>
        <taxon>Actinomycetota</taxon>
        <taxon>Actinomycetes</taxon>
        <taxon>Micrococcales</taxon>
        <taxon>Microbacteriaceae</taxon>
        <taxon>Microbacterium</taxon>
    </lineage>
</organism>
<dbReference type="GO" id="GO:0016787">
    <property type="term" value="F:hydrolase activity"/>
    <property type="evidence" value="ECO:0007669"/>
    <property type="project" value="UniProtKB-KW"/>
</dbReference>
<dbReference type="Gene3D" id="3.40.50.300">
    <property type="entry name" value="P-loop containing nucleotide triphosphate hydrolases"/>
    <property type="match status" value="2"/>
</dbReference>
<dbReference type="EMBL" id="JBHTBE010000001">
    <property type="protein sequence ID" value="MFC7268773.1"/>
    <property type="molecule type" value="Genomic_DNA"/>
</dbReference>
<feature type="region of interest" description="Disordered" evidence="5">
    <location>
        <begin position="994"/>
        <end position="1017"/>
    </location>
</feature>
<dbReference type="PROSITE" id="PS51194">
    <property type="entry name" value="HELICASE_CTER"/>
    <property type="match status" value="1"/>
</dbReference>
<dbReference type="Pfam" id="PF00270">
    <property type="entry name" value="DEAD"/>
    <property type="match status" value="1"/>
</dbReference>
<dbReference type="CDD" id="cd18791">
    <property type="entry name" value="SF2_C_RHA"/>
    <property type="match status" value="1"/>
</dbReference>
<dbReference type="RefSeq" id="WP_262873647.1">
    <property type="nucleotide sequence ID" value="NZ_BAABKW010000002.1"/>
</dbReference>
<protein>
    <submittedName>
        <fullName evidence="8">ATP-dependent RNA helicase HrpA</fullName>
        <ecNumber evidence="8">3.6.4.13</ecNumber>
    </submittedName>
</protein>
<feature type="compositionally biased region" description="Basic and acidic residues" evidence="5">
    <location>
        <begin position="441"/>
        <end position="452"/>
    </location>
</feature>
<evidence type="ECO:0000256" key="3">
    <source>
        <dbReference type="ARBA" id="ARBA00022806"/>
    </source>
</evidence>
<dbReference type="SMART" id="SM00487">
    <property type="entry name" value="DEXDc"/>
    <property type="match status" value="1"/>
</dbReference>
<dbReference type="PROSITE" id="PS51192">
    <property type="entry name" value="HELICASE_ATP_BIND_1"/>
    <property type="match status" value="1"/>
</dbReference>
<evidence type="ECO:0000256" key="4">
    <source>
        <dbReference type="ARBA" id="ARBA00022840"/>
    </source>
</evidence>
<dbReference type="InterPro" id="IPR010222">
    <property type="entry name" value="RNA_helicase_HrpA"/>
</dbReference>
<evidence type="ECO:0000256" key="5">
    <source>
        <dbReference type="SAM" id="MobiDB-lite"/>
    </source>
</evidence>
<dbReference type="NCBIfam" id="NF008348">
    <property type="entry name" value="PRK11131.1"/>
    <property type="match status" value="1"/>
</dbReference>
<keyword evidence="3 8" id="KW-0347">Helicase</keyword>
<accession>A0ABW2HFL3</accession>
<dbReference type="Pfam" id="PF11898">
    <property type="entry name" value="DUF3418"/>
    <property type="match status" value="1"/>
</dbReference>
<keyword evidence="4" id="KW-0067">ATP-binding</keyword>
<keyword evidence="1" id="KW-0547">Nucleotide-binding</keyword>
<dbReference type="SMART" id="SM00382">
    <property type="entry name" value="AAA"/>
    <property type="match status" value="1"/>
</dbReference>
<dbReference type="InterPro" id="IPR001650">
    <property type="entry name" value="Helicase_C-like"/>
</dbReference>
<feature type="domain" description="Helicase ATP-binding" evidence="6">
    <location>
        <begin position="24"/>
        <end position="184"/>
    </location>
</feature>
<proteinExistence type="predicted"/>
<sequence>MSAPAPVIIYPPELPVSAARDEIARAIADHQVVIVAGATGSGKTTQLPKICLELGRTAIAHTQPRRIAARTIAERLSEELQVPLGSTVGFTVRFTDTVSADTRIRVMTDGILLNEIHRDRMLRRYDTIIIDEAHERSLNIDFLLGYLTQLLPKRPDLKVIITSATIDPESFARHFGRGETPAPIIEVSGRTHPVEVRYRPHDENADDDVDGITAALRELDREPAGDVLVFLPGEAEIRDAADAVRGMYAKDAAPTEVLPLYGRLSAAEQHRVFERSRVAGVRRRVILATNVAETSLTVPGIRYVVDTGTARISRYSARTKIQQLPIEAISQASAQQRSGRAGRTAPGVAIRLYAEEDFDRRPEFTEPEILRTSLASVILQMLSLGFGDISSFPFLTPPDSRGVRAAMDLLVELGAVSSRFVRGAPGSGRAPKDTAPSRARALSEERSDETKRRSTLTDLGRRIARLPIDPRFARMLVEAEKRGVQRDVLVIVAGLSIQDVRERPEEQREQADRLHARFTDPTSDFLSLLNLWNHLQEQQAALGSSAFRRLCRSEHLNYVRVREWHDVHRQLTRLVGAKTRKGEAQAADPDEIHRAILSGLLSHLGIHDARDNPKGDYVGARGARFAIFPGSGLKKKRPNAVMAAELVETSRLFARTVAAVDPAWAEQLAGDLAKRQLSEPHWSKSAGAASAYEKVTLFGVEIIPRRRVQLARFDRPLARELFMRHALVDGEWDSSHLDKRLTAFERRNLEQRRRLEKIEERERRRDILVGDEAVFAFYDARLPRDVFDARSFEAWWTDAVARTPRLLDLTEADLLGDAARSGEGEFPPRWTQGDQVLSLAYRFEPGAHDDGVTVVVPLALLAQLRPDGFDWQVPGMRDELIAGLIRSLPKAIRRHVVPAADWASRFAEELAGQGPESSDGLPGSPLRQALATRIQRVANQPVTADDFELDRVPGHLQVSFRAVDERGRTVGSDRDLTALQQRLSGRARASVSRSIAKGRQRVEGATPAPGVHTWGGASGGFAERTGLTTWDLDELPEVVDTRVAGGVVRGYPALVDEGPGVASRIEATPEAADAATRAAVRRLLLLAVPSPAAHVLEHLTAPEKLALAASPYPSAKALIEDARAAVADAVTARVTGGRLVRTRAEFEALREAFSAAVVDDLFAAVSLTARILTAAREVERAVRGQNSLTLLGALNDVKSQLAGLVFPGFVARIGLVRLAHVPRYLAGALARVRALSDNPGRDRQRMSEYERASAIFADAGGTIPPGPAASAALVHTRWLLEEYRVSLFAQQLGTAEPVSLQRVQKALKEQPVTPG</sequence>
<dbReference type="SUPFAM" id="SSF52540">
    <property type="entry name" value="P-loop containing nucleoside triphosphate hydrolases"/>
    <property type="match status" value="1"/>
</dbReference>
<evidence type="ECO:0000259" key="6">
    <source>
        <dbReference type="PROSITE" id="PS51192"/>
    </source>
</evidence>
<dbReference type="PANTHER" id="PTHR18934">
    <property type="entry name" value="ATP-DEPENDENT RNA HELICASE"/>
    <property type="match status" value="1"/>
</dbReference>
<dbReference type="InterPro" id="IPR027417">
    <property type="entry name" value="P-loop_NTPase"/>
</dbReference>
<dbReference type="GO" id="GO:0003724">
    <property type="term" value="F:RNA helicase activity"/>
    <property type="evidence" value="ECO:0007669"/>
    <property type="project" value="UniProtKB-EC"/>
</dbReference>
<dbReference type="EC" id="3.6.4.13" evidence="8"/>